<proteinExistence type="predicted"/>
<reference evidence="2 3" key="1">
    <citation type="submission" date="2018-08" db="EMBL/GenBank/DDBJ databases">
        <title>Recombination of ecologically and evolutionarily significant loci maintains genetic cohesion in the Pseudomonas syringae species complex.</title>
        <authorList>
            <person name="Dillon M."/>
            <person name="Thakur S."/>
            <person name="Almeida R.N.D."/>
            <person name="Weir B.S."/>
            <person name="Guttman D.S."/>
        </authorList>
    </citation>
    <scope>NUCLEOTIDE SEQUENCE [LARGE SCALE GENOMIC DNA]</scope>
    <source>
        <strain evidence="2 3">ICMP 14479</strain>
    </source>
</reference>
<dbReference type="AlphaFoldDB" id="A0A3M5W613"/>
<evidence type="ECO:0000256" key="1">
    <source>
        <dbReference type="SAM" id="MobiDB-lite"/>
    </source>
</evidence>
<gene>
    <name evidence="2" type="ORF">ALP29_201842</name>
</gene>
<feature type="region of interest" description="Disordered" evidence="1">
    <location>
        <begin position="1"/>
        <end position="21"/>
    </location>
</feature>
<comment type="caution">
    <text evidence="2">The sequence shown here is derived from an EMBL/GenBank/DDBJ whole genome shotgun (WGS) entry which is preliminary data.</text>
</comment>
<accession>A0A3M5W613</accession>
<organism evidence="2 3">
    <name type="scientific">Pseudomonas syringae pv. avii</name>
    <dbReference type="NCBI Taxonomy" id="663959"/>
    <lineage>
        <taxon>Bacteria</taxon>
        <taxon>Pseudomonadati</taxon>
        <taxon>Pseudomonadota</taxon>
        <taxon>Gammaproteobacteria</taxon>
        <taxon>Pseudomonadales</taxon>
        <taxon>Pseudomonadaceae</taxon>
        <taxon>Pseudomonas</taxon>
        <taxon>Pseudomonas syringae</taxon>
    </lineage>
</organism>
<sequence length="95" mass="10132">MQDGVDVQRRTGRSAKTHRAAGGLRDLARLAQAQDGLPFKGVLIGGVRQDLVGDPVLIAVQPVGRTAVGTRQYPGIGLTQRFVGEVDLGSIDQRR</sequence>
<protein>
    <submittedName>
        <fullName evidence="2">Uncharacterized protein</fullName>
    </submittedName>
</protein>
<feature type="compositionally biased region" description="Basic residues" evidence="1">
    <location>
        <begin position="10"/>
        <end position="19"/>
    </location>
</feature>
<evidence type="ECO:0000313" key="3">
    <source>
        <dbReference type="Proteomes" id="UP000280395"/>
    </source>
</evidence>
<evidence type="ECO:0000313" key="2">
    <source>
        <dbReference type="EMBL" id="RMU66010.1"/>
    </source>
</evidence>
<dbReference type="Proteomes" id="UP000280395">
    <property type="component" value="Unassembled WGS sequence"/>
</dbReference>
<dbReference type="EMBL" id="RBUA01000106">
    <property type="protein sequence ID" value="RMU66010.1"/>
    <property type="molecule type" value="Genomic_DNA"/>
</dbReference>
<name>A0A3M5W613_PSESX</name>